<dbReference type="InterPro" id="IPR034746">
    <property type="entry name" value="POTRA"/>
</dbReference>
<evidence type="ECO:0000256" key="2">
    <source>
        <dbReference type="ARBA" id="ARBA00022452"/>
    </source>
</evidence>
<dbReference type="PROSITE" id="PS51779">
    <property type="entry name" value="POTRA"/>
    <property type="match status" value="5"/>
</dbReference>
<keyword evidence="12" id="KW-1185">Reference proteome</keyword>
<evidence type="ECO:0000256" key="3">
    <source>
        <dbReference type="ARBA" id="ARBA00022692"/>
    </source>
</evidence>
<keyword evidence="6 8" id="KW-0472">Membrane</keyword>
<dbReference type="PANTHER" id="PTHR12815">
    <property type="entry name" value="SORTING AND ASSEMBLY MACHINERY SAMM50 PROTEIN FAMILY MEMBER"/>
    <property type="match status" value="1"/>
</dbReference>
<organism evidence="11 12">
    <name type="scientific">Nitrococcus mobilis Nb-231</name>
    <dbReference type="NCBI Taxonomy" id="314278"/>
    <lineage>
        <taxon>Bacteria</taxon>
        <taxon>Pseudomonadati</taxon>
        <taxon>Pseudomonadota</taxon>
        <taxon>Gammaproteobacteria</taxon>
        <taxon>Chromatiales</taxon>
        <taxon>Ectothiorhodospiraceae</taxon>
        <taxon>Nitrococcus</taxon>
    </lineage>
</organism>
<dbReference type="eggNOG" id="COG4775">
    <property type="taxonomic scope" value="Bacteria"/>
</dbReference>
<dbReference type="EMBL" id="AAOF01000008">
    <property type="protein sequence ID" value="EAR21509.1"/>
    <property type="molecule type" value="Genomic_DNA"/>
</dbReference>
<dbReference type="Pfam" id="PF01103">
    <property type="entry name" value="Omp85"/>
    <property type="match status" value="1"/>
</dbReference>
<dbReference type="GO" id="GO:1990063">
    <property type="term" value="C:Bam protein complex"/>
    <property type="evidence" value="ECO:0007669"/>
    <property type="project" value="TreeGrafter"/>
</dbReference>
<comment type="subunit">
    <text evidence="8">Part of the Bam complex.</text>
</comment>
<dbReference type="Gene3D" id="3.10.20.310">
    <property type="entry name" value="membrane protein fhac"/>
    <property type="match status" value="5"/>
</dbReference>
<proteinExistence type="inferred from homology"/>
<feature type="chain" id="PRO_5009006770" description="Outer membrane protein assembly factor BamA" evidence="8">
    <location>
        <begin position="20"/>
        <end position="758"/>
    </location>
</feature>
<comment type="subcellular location">
    <subcellularLocation>
        <location evidence="8">Cell outer membrane</location>
    </subcellularLocation>
    <subcellularLocation>
        <location evidence="1">Membrane</location>
    </subcellularLocation>
</comment>
<evidence type="ECO:0000256" key="5">
    <source>
        <dbReference type="ARBA" id="ARBA00022737"/>
    </source>
</evidence>
<evidence type="ECO:0000256" key="1">
    <source>
        <dbReference type="ARBA" id="ARBA00004370"/>
    </source>
</evidence>
<keyword evidence="4 8" id="KW-0732">Signal</keyword>
<feature type="domain" description="POTRA" evidence="10">
    <location>
        <begin position="346"/>
        <end position="420"/>
    </location>
</feature>
<accession>A4BS30</accession>
<evidence type="ECO:0000256" key="4">
    <source>
        <dbReference type="ARBA" id="ARBA00022729"/>
    </source>
</evidence>
<keyword evidence="5 8" id="KW-0677">Repeat</keyword>
<dbReference type="Pfam" id="PF07244">
    <property type="entry name" value="POTRA"/>
    <property type="match status" value="5"/>
</dbReference>
<dbReference type="InterPro" id="IPR000184">
    <property type="entry name" value="Bac_surfAg_D15"/>
</dbReference>
<dbReference type="Proteomes" id="UP000003374">
    <property type="component" value="Unassembled WGS sequence"/>
</dbReference>
<comment type="caution">
    <text evidence="11">The sequence shown here is derived from an EMBL/GenBank/DDBJ whole genome shotgun (WGS) entry which is preliminary data.</text>
</comment>
<evidence type="ECO:0000256" key="8">
    <source>
        <dbReference type="HAMAP-Rule" id="MF_01430"/>
    </source>
</evidence>
<evidence type="ECO:0000256" key="7">
    <source>
        <dbReference type="ARBA" id="ARBA00023237"/>
    </source>
</evidence>
<sequence precursor="true">MQRTLLAVALLVQIHIAAAGEAFKVSDIRIEGLQRISAGTVFNYLPIQVGDRIDVKKIAESIRVLYRTGFFQDVTLERAGNALIVIVVERPAIARIELHGNDEIGSDKLLEALKGVGLAEGRVFNRSLLATVERELQRQYFALGYYDVQIESTVSPLPRNRVSIRLDIREGETASVQQIQFVGNKRFSDSDLRDQFELGPRAWWAFFSDSDKYSRQKLAGDLEQLRSFYQNQGFINFSITSTQVSITPDRRRIYITVNLAEGKQYHVRNIKLAGKLIVPEQELRALLKVKANELYSQLAVTKSSDALRKKYGELGYAFANVNAVPNVTEQAKTVDLTFFVDPAERVYVRHINISGNARTSDEVIRQEMQQIEGGWLSTEKVKQSRQRLNRLGFFKEVNIETPRVPGASDQVDVNVDVEERQTGTLRAGIGFGTGSGLLLNLGVQQDNFLGTGDRVSFTINNNRINTIYQLSYLDRFYTLSGINRRIGAAYRDTDARRANLARYGLKSATGSYGYQIPFSNEDSVDAGLEYEDLALNLSDDPTQIQQEFIESNGKRNRAFNVALGWLHDSRNRAIFPDSGWRHHITGQVAVPGSELEYYRLNSDQQYFKGITKALTLVLSNTVSYGDGYGDTNTLPFFKNFFAGGISTVRGFNINALGPRDENNDPTGGNFRLLGSAGLRFPTPFVDPNAAQLTAFVDFGQVYDTFRGGIDLGELRYSAGLAATWFSPLGPLTISVAQPLNASSNEDTQFFQFSVGSFF</sequence>
<keyword evidence="2 8" id="KW-1134">Transmembrane beta strand</keyword>
<dbReference type="RefSeq" id="WP_004999131.1">
    <property type="nucleotide sequence ID" value="NZ_CH672427.1"/>
</dbReference>
<feature type="signal peptide" evidence="8">
    <location>
        <begin position="1"/>
        <end position="19"/>
    </location>
</feature>
<dbReference type="HAMAP" id="MF_01430">
    <property type="entry name" value="OM_assembly_BamA"/>
    <property type="match status" value="1"/>
</dbReference>
<feature type="domain" description="POTRA" evidence="10">
    <location>
        <begin position="91"/>
        <end position="171"/>
    </location>
</feature>
<feature type="domain" description="POTRA" evidence="10">
    <location>
        <begin position="174"/>
        <end position="262"/>
    </location>
</feature>
<dbReference type="STRING" id="314278.NB231_01324"/>
<dbReference type="HOGENOM" id="CLU_007664_1_0_6"/>
<dbReference type="GO" id="GO:0051205">
    <property type="term" value="P:protein insertion into membrane"/>
    <property type="evidence" value="ECO:0007669"/>
    <property type="project" value="UniProtKB-UniRule"/>
</dbReference>
<evidence type="ECO:0000256" key="6">
    <source>
        <dbReference type="ARBA" id="ARBA00023136"/>
    </source>
</evidence>
<reference evidence="11 12" key="1">
    <citation type="submission" date="2006-02" db="EMBL/GenBank/DDBJ databases">
        <authorList>
            <person name="Waterbury J."/>
            <person name="Ferriera S."/>
            <person name="Johnson J."/>
            <person name="Kravitz S."/>
            <person name="Halpern A."/>
            <person name="Remington K."/>
            <person name="Beeson K."/>
            <person name="Tran B."/>
            <person name="Rogers Y.-H."/>
            <person name="Friedman R."/>
            <person name="Venter J.C."/>
        </authorList>
    </citation>
    <scope>NUCLEOTIDE SEQUENCE [LARGE SCALE GENOMIC DNA]</scope>
    <source>
        <strain evidence="11 12">Nb-231</strain>
    </source>
</reference>
<gene>
    <name evidence="8" type="primary">bamA</name>
    <name evidence="11" type="ORF">NB231_01324</name>
</gene>
<comment type="similarity">
    <text evidence="8">Belongs to the BamA family.</text>
</comment>
<dbReference type="Gene3D" id="2.40.160.50">
    <property type="entry name" value="membrane protein fhac: a member of the omp85/tpsb transporter family"/>
    <property type="match status" value="1"/>
</dbReference>
<dbReference type="InterPro" id="IPR010827">
    <property type="entry name" value="BamA/TamA_POTRA"/>
</dbReference>
<feature type="domain" description="POTRA" evidence="10">
    <location>
        <begin position="23"/>
        <end position="90"/>
    </location>
</feature>
<dbReference type="GO" id="GO:0043165">
    <property type="term" value="P:Gram-negative-bacterium-type cell outer membrane assembly"/>
    <property type="evidence" value="ECO:0007669"/>
    <property type="project" value="UniProtKB-UniRule"/>
</dbReference>
<evidence type="ECO:0000313" key="11">
    <source>
        <dbReference type="EMBL" id="EAR21509.1"/>
    </source>
</evidence>
<dbReference type="PIRSF" id="PIRSF006076">
    <property type="entry name" value="OM_assembly_OMP85"/>
    <property type="match status" value="1"/>
</dbReference>
<dbReference type="PANTHER" id="PTHR12815:SF23">
    <property type="entry name" value="OUTER MEMBRANE PROTEIN ASSEMBLY FACTOR BAMA"/>
    <property type="match status" value="1"/>
</dbReference>
<keyword evidence="3 8" id="KW-0812">Transmembrane</keyword>
<comment type="function">
    <text evidence="8">Part of the outer membrane protein assembly complex, which is involved in assembly and insertion of beta-barrel proteins into the outer membrane.</text>
</comment>
<dbReference type="FunFam" id="3.10.20.310:FF:000002">
    <property type="entry name" value="Outer membrane protein assembly factor BamA"/>
    <property type="match status" value="1"/>
</dbReference>
<dbReference type="OrthoDB" id="9803054at2"/>
<feature type="domain" description="POTRA" evidence="10">
    <location>
        <begin position="265"/>
        <end position="343"/>
    </location>
</feature>
<name>A4BS30_9GAMM</name>
<dbReference type="AlphaFoldDB" id="A4BS30"/>
<dbReference type="InterPro" id="IPR023707">
    <property type="entry name" value="OM_assembly_BamA"/>
</dbReference>
<dbReference type="NCBIfam" id="TIGR03303">
    <property type="entry name" value="OM_YaeT"/>
    <property type="match status" value="1"/>
</dbReference>
<evidence type="ECO:0000256" key="9">
    <source>
        <dbReference type="NCBIfam" id="TIGR03303"/>
    </source>
</evidence>
<evidence type="ECO:0000313" key="12">
    <source>
        <dbReference type="Proteomes" id="UP000003374"/>
    </source>
</evidence>
<keyword evidence="7 8" id="KW-0998">Cell outer membrane</keyword>
<dbReference type="InterPro" id="IPR039910">
    <property type="entry name" value="D15-like"/>
</dbReference>
<protein>
    <recommendedName>
        <fullName evidence="8 9">Outer membrane protein assembly factor BamA</fullName>
    </recommendedName>
</protein>
<evidence type="ECO:0000259" key="10">
    <source>
        <dbReference type="PROSITE" id="PS51779"/>
    </source>
</evidence>